<gene>
    <name evidence="2" type="ORF">DPMN_193624</name>
</gene>
<comment type="caution">
    <text evidence="2">The sequence shown here is derived from an EMBL/GenBank/DDBJ whole genome shotgun (WGS) entry which is preliminary data.</text>
</comment>
<dbReference type="EMBL" id="JAIWYP010000101">
    <property type="protein sequence ID" value="KAH3689701.1"/>
    <property type="molecule type" value="Genomic_DNA"/>
</dbReference>
<accession>A0A9D3Y0D4</accession>
<dbReference type="Proteomes" id="UP000828390">
    <property type="component" value="Unassembled WGS sequence"/>
</dbReference>
<proteinExistence type="predicted"/>
<evidence type="ECO:0000313" key="2">
    <source>
        <dbReference type="EMBL" id="KAH3689701.1"/>
    </source>
</evidence>
<feature type="region of interest" description="Disordered" evidence="1">
    <location>
        <begin position="1"/>
        <end position="20"/>
    </location>
</feature>
<dbReference type="AlphaFoldDB" id="A0A9D3Y0D4"/>
<reference evidence="2" key="1">
    <citation type="journal article" date="2019" name="bioRxiv">
        <title>The Genome of the Zebra Mussel, Dreissena polymorpha: A Resource for Invasive Species Research.</title>
        <authorList>
            <person name="McCartney M.A."/>
            <person name="Auch B."/>
            <person name="Kono T."/>
            <person name="Mallez S."/>
            <person name="Zhang Y."/>
            <person name="Obille A."/>
            <person name="Becker A."/>
            <person name="Abrahante J.E."/>
            <person name="Garbe J."/>
            <person name="Badalamenti J.P."/>
            <person name="Herman A."/>
            <person name="Mangelson H."/>
            <person name="Liachko I."/>
            <person name="Sullivan S."/>
            <person name="Sone E.D."/>
            <person name="Koren S."/>
            <person name="Silverstein K.A.T."/>
            <person name="Beckman K.B."/>
            <person name="Gohl D.M."/>
        </authorList>
    </citation>
    <scope>NUCLEOTIDE SEQUENCE</scope>
    <source>
        <strain evidence="2">Duluth1</strain>
        <tissue evidence="2">Whole animal</tissue>
    </source>
</reference>
<feature type="compositionally biased region" description="Polar residues" evidence="1">
    <location>
        <begin position="1"/>
        <end position="13"/>
    </location>
</feature>
<sequence length="77" mass="8882">MFRNQLQSSNSPQVRRAPNAVQLYQLQSSNRPQGRKYDMQVDIHNAEAKEEENDDNDVGNSLDFVILKNFSQGEKNK</sequence>
<reference evidence="2" key="2">
    <citation type="submission" date="2020-11" db="EMBL/GenBank/DDBJ databases">
        <authorList>
            <person name="McCartney M.A."/>
            <person name="Auch B."/>
            <person name="Kono T."/>
            <person name="Mallez S."/>
            <person name="Becker A."/>
            <person name="Gohl D.M."/>
            <person name="Silverstein K.A.T."/>
            <person name="Koren S."/>
            <person name="Bechman K.B."/>
            <person name="Herman A."/>
            <person name="Abrahante J.E."/>
            <person name="Garbe J."/>
        </authorList>
    </citation>
    <scope>NUCLEOTIDE SEQUENCE</scope>
    <source>
        <strain evidence="2">Duluth1</strain>
        <tissue evidence="2">Whole animal</tissue>
    </source>
</reference>
<keyword evidence="3" id="KW-1185">Reference proteome</keyword>
<organism evidence="2 3">
    <name type="scientific">Dreissena polymorpha</name>
    <name type="common">Zebra mussel</name>
    <name type="synonym">Mytilus polymorpha</name>
    <dbReference type="NCBI Taxonomy" id="45954"/>
    <lineage>
        <taxon>Eukaryota</taxon>
        <taxon>Metazoa</taxon>
        <taxon>Spiralia</taxon>
        <taxon>Lophotrochozoa</taxon>
        <taxon>Mollusca</taxon>
        <taxon>Bivalvia</taxon>
        <taxon>Autobranchia</taxon>
        <taxon>Heteroconchia</taxon>
        <taxon>Euheterodonta</taxon>
        <taxon>Imparidentia</taxon>
        <taxon>Neoheterodontei</taxon>
        <taxon>Myida</taxon>
        <taxon>Dreissenoidea</taxon>
        <taxon>Dreissenidae</taxon>
        <taxon>Dreissena</taxon>
    </lineage>
</organism>
<protein>
    <submittedName>
        <fullName evidence="2">Uncharacterized protein</fullName>
    </submittedName>
</protein>
<evidence type="ECO:0000313" key="3">
    <source>
        <dbReference type="Proteomes" id="UP000828390"/>
    </source>
</evidence>
<evidence type="ECO:0000256" key="1">
    <source>
        <dbReference type="SAM" id="MobiDB-lite"/>
    </source>
</evidence>
<name>A0A9D3Y0D4_DREPO</name>